<dbReference type="PANTHER" id="PTHR30036">
    <property type="entry name" value="D-XYLOSE-BINDING PERIPLASMIC PROTEIN"/>
    <property type="match status" value="1"/>
</dbReference>
<accession>A0A1V5SU27</accession>
<gene>
    <name evidence="5" type="primary">lsrB_3</name>
    <name evidence="5" type="ORF">BWY41_01137</name>
</gene>
<dbReference type="InterPro" id="IPR050555">
    <property type="entry name" value="Bact_Solute-Bind_Prot2"/>
</dbReference>
<dbReference type="InterPro" id="IPR028082">
    <property type="entry name" value="Peripla_BP_I"/>
</dbReference>
<keyword evidence="3" id="KW-0732">Signal</keyword>
<sequence length="330" mass="36754">MRNLTRVFVVVMLVLLALSTTVLAQEKFEIVMVAKHEGISWFDDMRTGVEEFGKDHEDVTSYQIAPEGGDPAKQVQMVEDLIAKGVDAILVVPNDPKSMIPVIKKAKDAGIIVISHEAEELKGIVDYDMEAFRNEDFGVLMFESLAREMNYEGEYVGMVGALTMQTHMQWFQAGHDYAAEKYPNMKFILQEPVEDFNTEQTAYNKARELLRTYPNIKGMFGCSASSTIMQAQAVEERGLQEQVAVVGLTLPSMSKTYLESGSLRQAQCWRPADAGYVCAMIAYKILKGEPLETGISLGKEGYESVTVEDGIIYGNAPLVLTKENVNDFPF</sequence>
<dbReference type="PANTHER" id="PTHR30036:SF7">
    <property type="entry name" value="ABC TRANSPORTER PERIPLASMIC-BINDING PROTEIN YPHF"/>
    <property type="match status" value="1"/>
</dbReference>
<dbReference type="SUPFAM" id="SSF53822">
    <property type="entry name" value="Periplasmic binding protein-like I"/>
    <property type="match status" value="1"/>
</dbReference>
<dbReference type="Pfam" id="PF13407">
    <property type="entry name" value="Peripla_BP_4"/>
    <property type="match status" value="1"/>
</dbReference>
<evidence type="ECO:0000313" key="5">
    <source>
        <dbReference type="EMBL" id="OQA58036.1"/>
    </source>
</evidence>
<organism evidence="5">
    <name type="scientific">Candidatus Atribacter allofermentans</name>
    <dbReference type="NCBI Taxonomy" id="1852833"/>
    <lineage>
        <taxon>Bacteria</taxon>
        <taxon>Pseudomonadati</taxon>
        <taxon>Atribacterota</taxon>
        <taxon>Atribacteria</taxon>
        <taxon>Atribacterales</taxon>
        <taxon>Atribacteraceae</taxon>
        <taxon>Atribacter</taxon>
    </lineage>
</organism>
<proteinExistence type="inferred from homology"/>
<name>A0A1V5SU27_9BACT</name>
<dbReference type="InterPro" id="IPR025997">
    <property type="entry name" value="SBP_2_dom"/>
</dbReference>
<evidence type="ECO:0000256" key="3">
    <source>
        <dbReference type="SAM" id="SignalP"/>
    </source>
</evidence>
<feature type="signal peptide" evidence="3">
    <location>
        <begin position="1"/>
        <end position="24"/>
    </location>
</feature>
<comment type="caution">
    <text evidence="5">The sequence shown here is derived from an EMBL/GenBank/DDBJ whole genome shotgun (WGS) entry which is preliminary data.</text>
</comment>
<comment type="subcellular location">
    <subcellularLocation>
        <location evidence="1">Cell envelope</location>
    </subcellularLocation>
</comment>
<dbReference type="GO" id="GO:0030288">
    <property type="term" value="C:outer membrane-bounded periplasmic space"/>
    <property type="evidence" value="ECO:0007669"/>
    <property type="project" value="TreeGrafter"/>
</dbReference>
<dbReference type="Gene3D" id="3.40.50.2300">
    <property type="match status" value="2"/>
</dbReference>
<evidence type="ECO:0000256" key="1">
    <source>
        <dbReference type="ARBA" id="ARBA00004196"/>
    </source>
</evidence>
<dbReference type="EMBL" id="MWBQ01000081">
    <property type="protein sequence ID" value="OQA58036.1"/>
    <property type="molecule type" value="Genomic_DNA"/>
</dbReference>
<dbReference type="AlphaFoldDB" id="A0A1V5SU27"/>
<dbReference type="GO" id="GO:0030246">
    <property type="term" value="F:carbohydrate binding"/>
    <property type="evidence" value="ECO:0007669"/>
    <property type="project" value="TreeGrafter"/>
</dbReference>
<reference evidence="5" key="1">
    <citation type="submission" date="2017-02" db="EMBL/GenBank/DDBJ databases">
        <title>Delving into the versatile metabolic prowess of the omnipresent phylum Bacteroidetes.</title>
        <authorList>
            <person name="Nobu M.K."/>
            <person name="Mei R."/>
            <person name="Narihiro T."/>
            <person name="Kuroda K."/>
            <person name="Liu W.-T."/>
        </authorList>
    </citation>
    <scope>NUCLEOTIDE SEQUENCE</scope>
    <source>
        <strain evidence="5">ADurb.Bin276</strain>
    </source>
</reference>
<feature type="chain" id="PRO_5012144265" evidence="3">
    <location>
        <begin position="25"/>
        <end position="330"/>
    </location>
</feature>
<evidence type="ECO:0000259" key="4">
    <source>
        <dbReference type="Pfam" id="PF13407"/>
    </source>
</evidence>
<protein>
    <submittedName>
        <fullName evidence="5">Autoinducer 2-binding protein LsrB</fullName>
    </submittedName>
</protein>
<dbReference type="CDD" id="cd20001">
    <property type="entry name" value="PBP1_LsrB_Quorum_Sensing-like"/>
    <property type="match status" value="1"/>
</dbReference>
<feature type="domain" description="Periplasmic binding protein" evidence="4">
    <location>
        <begin position="30"/>
        <end position="289"/>
    </location>
</feature>
<comment type="similarity">
    <text evidence="2">Belongs to the bacterial solute-binding protein 2 family.</text>
</comment>
<evidence type="ECO:0000256" key="2">
    <source>
        <dbReference type="ARBA" id="ARBA00007639"/>
    </source>
</evidence>
<dbReference type="Proteomes" id="UP000485569">
    <property type="component" value="Unassembled WGS sequence"/>
</dbReference>